<dbReference type="SUPFAM" id="SSF75005">
    <property type="entry name" value="Arabinanase/levansucrase/invertase"/>
    <property type="match status" value="1"/>
</dbReference>
<reference evidence="1" key="1">
    <citation type="journal article" date="2014" name="Front. Microbiol.">
        <title>High frequency of phylogenetically diverse reductive dehalogenase-homologous genes in deep subseafloor sedimentary metagenomes.</title>
        <authorList>
            <person name="Kawai M."/>
            <person name="Futagami T."/>
            <person name="Toyoda A."/>
            <person name="Takaki Y."/>
            <person name="Nishi S."/>
            <person name="Hori S."/>
            <person name="Arai W."/>
            <person name="Tsubouchi T."/>
            <person name="Morono Y."/>
            <person name="Uchiyama I."/>
            <person name="Ito T."/>
            <person name="Fujiyama A."/>
            <person name="Inagaki F."/>
            <person name="Takami H."/>
        </authorList>
    </citation>
    <scope>NUCLEOTIDE SEQUENCE</scope>
    <source>
        <strain evidence="1">Expedition CK06-06</strain>
    </source>
</reference>
<evidence type="ECO:0000313" key="1">
    <source>
        <dbReference type="EMBL" id="GAG12411.1"/>
    </source>
</evidence>
<proteinExistence type="predicted"/>
<organism evidence="1">
    <name type="scientific">marine sediment metagenome</name>
    <dbReference type="NCBI Taxonomy" id="412755"/>
    <lineage>
        <taxon>unclassified sequences</taxon>
        <taxon>metagenomes</taxon>
        <taxon>ecological metagenomes</taxon>
    </lineage>
</organism>
<dbReference type="EMBL" id="BARS01020891">
    <property type="protein sequence ID" value="GAG12411.1"/>
    <property type="molecule type" value="Genomic_DNA"/>
</dbReference>
<accession>X0WIA4</accession>
<dbReference type="PANTHER" id="PTHR35279:SF1">
    <property type="entry name" value="ARABINANASE_LEVANSUCRASE_INVERTASE"/>
    <property type="match status" value="1"/>
</dbReference>
<sequence length="272" mass="30174">PYVCIGFGATSTRHGTRIDIEFDDFEAHFGGATPLPVAPRPSATPLAVRATDVVLAVGAPDAWDAESVYNPSVLKRGDHYEMWYAADPPQGSWYDSSIGLAYSDDGITWRKYERNPVLVHGGAPCVLYGDWRDGHGPYYKMWYRHFEPSHSRDRGPRKRLGYATSGDGVYWTKHGVIAGKRFEDGFGGGITSPSVVYLPNRPDVPAPYMLYHYDDGDRVRLALSEDGIAWRPHGIVLQPTGPGGWDNFKVADGHVLYVGGKFHMFYAGYGRD</sequence>
<feature type="non-terminal residue" evidence="1">
    <location>
        <position position="272"/>
    </location>
</feature>
<dbReference type="AlphaFoldDB" id="X0WIA4"/>
<feature type="non-terminal residue" evidence="1">
    <location>
        <position position="1"/>
    </location>
</feature>
<dbReference type="InterPro" id="IPR023296">
    <property type="entry name" value="Glyco_hydro_beta-prop_sf"/>
</dbReference>
<name>X0WIA4_9ZZZZ</name>
<gene>
    <name evidence="1" type="ORF">S01H1_33639</name>
</gene>
<comment type="caution">
    <text evidence="1">The sequence shown here is derived from an EMBL/GenBank/DDBJ whole genome shotgun (WGS) entry which is preliminary data.</text>
</comment>
<protein>
    <recommendedName>
        <fullName evidence="2">Glycosyl hydrolase family 32 N-terminal domain-containing protein</fullName>
    </recommendedName>
</protein>
<dbReference type="Gene3D" id="2.115.10.20">
    <property type="entry name" value="Glycosyl hydrolase domain, family 43"/>
    <property type="match status" value="3"/>
</dbReference>
<dbReference type="PANTHER" id="PTHR35279">
    <property type="match status" value="1"/>
</dbReference>
<evidence type="ECO:0008006" key="2">
    <source>
        <dbReference type="Google" id="ProtNLM"/>
    </source>
</evidence>